<reference evidence="8 9" key="1">
    <citation type="submission" date="2020-12" db="EMBL/GenBank/DDBJ databases">
        <title>FDA dAtabase for Regulatory Grade micrObial Sequences (FDA-ARGOS): Supporting development and validation of Infectious Disease Dx tests.</title>
        <authorList>
            <person name="Sproer C."/>
            <person name="Gronow S."/>
            <person name="Severitt S."/>
            <person name="Schroder I."/>
            <person name="Tallon L."/>
            <person name="Sadzewicz L."/>
            <person name="Zhao X."/>
            <person name="Boylan J."/>
            <person name="Ott S."/>
            <person name="Bowen H."/>
            <person name="Vavikolanu K."/>
            <person name="Mehta A."/>
            <person name="Aluvathingal J."/>
            <person name="Nadendla S."/>
            <person name="Lowell S."/>
            <person name="Myers T."/>
            <person name="Yan Y."/>
            <person name="Sichtig H."/>
        </authorList>
    </citation>
    <scope>NUCLEOTIDE SEQUENCE [LARGE SCALE GENOMIC DNA]</scope>
    <source>
        <strain evidence="8 9">FDAARGOS_990</strain>
    </source>
</reference>
<comment type="similarity">
    <text evidence="2">Belongs to the DoxX family.</text>
</comment>
<feature type="transmembrane region" description="Helical" evidence="7">
    <location>
        <begin position="142"/>
        <end position="164"/>
    </location>
</feature>
<keyword evidence="5 7" id="KW-1133">Transmembrane helix</keyword>
<gene>
    <name evidence="8" type="ORF">I6H47_15510</name>
</gene>
<keyword evidence="3" id="KW-1003">Cell membrane</keyword>
<dbReference type="InterPro" id="IPR032808">
    <property type="entry name" value="DoxX"/>
</dbReference>
<accession>A0A7T4DI52</accession>
<evidence type="ECO:0000256" key="5">
    <source>
        <dbReference type="ARBA" id="ARBA00022989"/>
    </source>
</evidence>
<evidence type="ECO:0000313" key="9">
    <source>
        <dbReference type="Proteomes" id="UP000595374"/>
    </source>
</evidence>
<evidence type="ECO:0000256" key="2">
    <source>
        <dbReference type="ARBA" id="ARBA00006679"/>
    </source>
</evidence>
<sequence length="179" mass="18345">MEVTSMDWGIAGLRVILAFILFAHSTQKLCGWFSGSGPVATAGLFEKLGQRPGHVMVRVASVFELIAAISLLLGLLTPIGLGLAVATMIVAGSALSAVSGKFWNALGGGEYPFFIAAVVAMLGITGQGALSLDAVLMPQIAALYPVVLPGAIVVGILGAIPMVIRTRRAVRDAEAGAES</sequence>
<dbReference type="PANTHER" id="PTHR33452">
    <property type="entry name" value="OXIDOREDUCTASE CATD-RELATED"/>
    <property type="match status" value="1"/>
</dbReference>
<protein>
    <submittedName>
        <fullName evidence="8">DoxX family protein</fullName>
    </submittedName>
</protein>
<keyword evidence="4 7" id="KW-0812">Transmembrane</keyword>
<dbReference type="Pfam" id="PF07681">
    <property type="entry name" value="DoxX"/>
    <property type="match status" value="1"/>
</dbReference>
<dbReference type="RefSeq" id="WP_198499265.1">
    <property type="nucleotide sequence ID" value="NZ_CP065989.1"/>
</dbReference>
<name>A0A7T4DI52_9MICO</name>
<feature type="transmembrane region" description="Helical" evidence="7">
    <location>
        <begin position="111"/>
        <end position="130"/>
    </location>
</feature>
<evidence type="ECO:0000313" key="8">
    <source>
        <dbReference type="EMBL" id="QQB14152.1"/>
    </source>
</evidence>
<feature type="transmembrane region" description="Helical" evidence="7">
    <location>
        <begin position="79"/>
        <end position="99"/>
    </location>
</feature>
<dbReference type="EMBL" id="CP065989">
    <property type="protein sequence ID" value="QQB14152.1"/>
    <property type="molecule type" value="Genomic_DNA"/>
</dbReference>
<organism evidence="8 9">
    <name type="scientific">Brevibacterium casei</name>
    <dbReference type="NCBI Taxonomy" id="33889"/>
    <lineage>
        <taxon>Bacteria</taxon>
        <taxon>Bacillati</taxon>
        <taxon>Actinomycetota</taxon>
        <taxon>Actinomycetes</taxon>
        <taxon>Micrococcales</taxon>
        <taxon>Brevibacteriaceae</taxon>
        <taxon>Brevibacterium</taxon>
    </lineage>
</organism>
<dbReference type="InterPro" id="IPR051907">
    <property type="entry name" value="DoxX-like_oxidoreductase"/>
</dbReference>
<evidence type="ECO:0000256" key="6">
    <source>
        <dbReference type="ARBA" id="ARBA00023136"/>
    </source>
</evidence>
<comment type="subcellular location">
    <subcellularLocation>
        <location evidence="1">Cell membrane</location>
        <topology evidence="1">Multi-pass membrane protein</topology>
    </subcellularLocation>
</comment>
<dbReference type="GO" id="GO:0005886">
    <property type="term" value="C:plasma membrane"/>
    <property type="evidence" value="ECO:0007669"/>
    <property type="project" value="UniProtKB-SubCell"/>
</dbReference>
<keyword evidence="6 7" id="KW-0472">Membrane</keyword>
<dbReference type="PANTHER" id="PTHR33452:SF1">
    <property type="entry name" value="INNER MEMBRANE PROTEIN YPHA-RELATED"/>
    <property type="match status" value="1"/>
</dbReference>
<evidence type="ECO:0000256" key="1">
    <source>
        <dbReference type="ARBA" id="ARBA00004651"/>
    </source>
</evidence>
<evidence type="ECO:0000256" key="3">
    <source>
        <dbReference type="ARBA" id="ARBA00022475"/>
    </source>
</evidence>
<evidence type="ECO:0000256" key="7">
    <source>
        <dbReference type="SAM" id="Phobius"/>
    </source>
</evidence>
<evidence type="ECO:0000256" key="4">
    <source>
        <dbReference type="ARBA" id="ARBA00022692"/>
    </source>
</evidence>
<proteinExistence type="inferred from homology"/>
<dbReference type="Proteomes" id="UP000595374">
    <property type="component" value="Chromosome"/>
</dbReference>
<dbReference type="AlphaFoldDB" id="A0A7T4DI52"/>